<proteinExistence type="predicted"/>
<dbReference type="AlphaFoldDB" id="K0SLX4"/>
<accession>K0SLX4</accession>
<organism evidence="2 3">
    <name type="scientific">Thalassiosira oceanica</name>
    <name type="common">Marine diatom</name>
    <dbReference type="NCBI Taxonomy" id="159749"/>
    <lineage>
        <taxon>Eukaryota</taxon>
        <taxon>Sar</taxon>
        <taxon>Stramenopiles</taxon>
        <taxon>Ochrophyta</taxon>
        <taxon>Bacillariophyta</taxon>
        <taxon>Coscinodiscophyceae</taxon>
        <taxon>Thalassiosirophycidae</taxon>
        <taxon>Thalassiosirales</taxon>
        <taxon>Thalassiosiraceae</taxon>
        <taxon>Thalassiosira</taxon>
    </lineage>
</organism>
<evidence type="ECO:0000313" key="2">
    <source>
        <dbReference type="EMBL" id="EJK61951.1"/>
    </source>
</evidence>
<reference evidence="2 3" key="1">
    <citation type="journal article" date="2012" name="Genome Biol.">
        <title>Genome and low-iron response of an oceanic diatom adapted to chronic iron limitation.</title>
        <authorList>
            <person name="Lommer M."/>
            <person name="Specht M."/>
            <person name="Roy A.S."/>
            <person name="Kraemer L."/>
            <person name="Andreson R."/>
            <person name="Gutowska M.A."/>
            <person name="Wolf J."/>
            <person name="Bergner S.V."/>
            <person name="Schilhabel M.B."/>
            <person name="Klostermeier U.C."/>
            <person name="Beiko R.G."/>
            <person name="Rosenstiel P."/>
            <person name="Hippler M."/>
            <person name="Laroche J."/>
        </authorList>
    </citation>
    <scope>NUCLEOTIDE SEQUENCE [LARGE SCALE GENOMIC DNA]</scope>
    <source>
        <strain evidence="2 3">CCMP1005</strain>
    </source>
</reference>
<comment type="caution">
    <text evidence="2">The sequence shown here is derived from an EMBL/GenBank/DDBJ whole genome shotgun (WGS) entry which is preliminary data.</text>
</comment>
<evidence type="ECO:0000256" key="1">
    <source>
        <dbReference type="SAM" id="MobiDB-lite"/>
    </source>
</evidence>
<sequence>MEQSELNRLAEGRGGAHVDRFVCGASYDDAALRCSAGADPPQLGRGRAGGTGAHYCPSGSSGACPAGTECYAAVPCPASTHAPEVPALADPGPDGEWAAYGSSPLRIAPRGVTLAVLPAGNQTEEDAGRTGWADEVRPPEPGPPAGFWATALTGLVGPC</sequence>
<name>K0SLX4_THAOC</name>
<feature type="region of interest" description="Disordered" evidence="1">
    <location>
        <begin position="122"/>
        <end position="144"/>
    </location>
</feature>
<keyword evidence="3" id="KW-1185">Reference proteome</keyword>
<gene>
    <name evidence="2" type="ORF">THAOC_17468</name>
</gene>
<evidence type="ECO:0000313" key="3">
    <source>
        <dbReference type="Proteomes" id="UP000266841"/>
    </source>
</evidence>
<dbReference type="EMBL" id="AGNL01019280">
    <property type="protein sequence ID" value="EJK61951.1"/>
    <property type="molecule type" value="Genomic_DNA"/>
</dbReference>
<dbReference type="Proteomes" id="UP000266841">
    <property type="component" value="Unassembled WGS sequence"/>
</dbReference>
<protein>
    <submittedName>
        <fullName evidence="2">Uncharacterized protein</fullName>
    </submittedName>
</protein>
<feature type="compositionally biased region" description="Basic and acidic residues" evidence="1">
    <location>
        <begin position="126"/>
        <end position="138"/>
    </location>
</feature>